<name>A0A1X1FCK6_9LACO</name>
<keyword evidence="2" id="KW-1185">Reference proteome</keyword>
<dbReference type="EMBL" id="MSBD01000048">
    <property type="protein sequence ID" value="ORN26176.1"/>
    <property type="molecule type" value="Genomic_DNA"/>
</dbReference>
<organism evidence="1 2">
    <name type="scientific">Lentilactobacillus parabuchneri</name>
    <dbReference type="NCBI Taxonomy" id="152331"/>
    <lineage>
        <taxon>Bacteria</taxon>
        <taxon>Bacillati</taxon>
        <taxon>Bacillota</taxon>
        <taxon>Bacilli</taxon>
        <taxon>Lactobacillales</taxon>
        <taxon>Lactobacillaceae</taxon>
        <taxon>Lentilactobacillus</taxon>
    </lineage>
</organism>
<dbReference type="AlphaFoldDB" id="A0A1X1FCK6"/>
<proteinExistence type="predicted"/>
<gene>
    <name evidence="1" type="ORF">FAM23169_02076</name>
</gene>
<dbReference type="RefSeq" id="WP_084989280.1">
    <property type="nucleotide sequence ID" value="NZ_MSAV01000044.1"/>
</dbReference>
<dbReference type="OrthoDB" id="1092260at2"/>
<sequence length="241" mass="27227">MKIDEAQLNNLHDVIPDVCPICEYLGIQTIVGVSDVVKGALKYTENYRALQDMVICDTICEHCKMPSAYAVVMNTFGTAINAKLIIPLPQIDSSLAIPKAVEELSNKFVRAYHDAYSAEQMGLSDISGMGYRKALECLVTDYCMKKLNVSKENAENWRLAKLIDQIPDDRIKKVAQASSWIGNDETHYFRQNPDYDIEDLKAWLGVFINYVEMSSRIDEAQELVGHRQSKKFNGEKTPSNH</sequence>
<comment type="caution">
    <text evidence="1">The sequence shown here is derived from an EMBL/GenBank/DDBJ whole genome shotgun (WGS) entry which is preliminary data.</text>
</comment>
<accession>A0A1X1FCK6</accession>
<evidence type="ECO:0000313" key="2">
    <source>
        <dbReference type="Proteomes" id="UP000193009"/>
    </source>
</evidence>
<reference evidence="1 2" key="1">
    <citation type="journal article" date="2017" name="Front. Microbiol.">
        <title>The Histidine Decarboxylase Gene Cluster of Lactobacillus parabuchneri Was Gained by Horizontal Gene Transfer and Is Mobile within the Species.</title>
        <authorList>
            <person name="Wuthrich D."/>
            <person name="Berthoud H."/>
            <person name="Wechsler D."/>
            <person name="Eugster E."/>
            <person name="Irmler S."/>
            <person name="Bruggmann R."/>
        </authorList>
    </citation>
    <scope>NUCLEOTIDE SEQUENCE [LARGE SCALE GENOMIC DNA]</scope>
    <source>
        <strain evidence="1 2">FAM23169</strain>
    </source>
</reference>
<dbReference type="Proteomes" id="UP000193009">
    <property type="component" value="Unassembled WGS sequence"/>
</dbReference>
<protein>
    <recommendedName>
        <fullName evidence="3">DUF4145 domain-containing protein</fullName>
    </recommendedName>
</protein>
<evidence type="ECO:0000313" key="1">
    <source>
        <dbReference type="EMBL" id="ORN26176.1"/>
    </source>
</evidence>
<evidence type="ECO:0008006" key="3">
    <source>
        <dbReference type="Google" id="ProtNLM"/>
    </source>
</evidence>